<dbReference type="PANTHER" id="PTHR42985">
    <property type="entry name" value="SODIUM-COUPLED MONOCARBOXYLATE TRANSPORTER"/>
    <property type="match status" value="1"/>
</dbReference>
<keyword evidence="7" id="KW-0915">Sodium</keyword>
<comment type="subcellular location">
    <subcellularLocation>
        <location evidence="1">Cell membrane</location>
        <topology evidence="1">Multi-pass membrane protein</topology>
    </subcellularLocation>
</comment>
<evidence type="ECO:0000256" key="11">
    <source>
        <dbReference type="SAM" id="Phobius"/>
    </source>
</evidence>
<feature type="non-terminal residue" evidence="12">
    <location>
        <position position="245"/>
    </location>
</feature>
<feature type="transmembrane region" description="Helical" evidence="11">
    <location>
        <begin position="128"/>
        <end position="146"/>
    </location>
</feature>
<dbReference type="PANTHER" id="PTHR42985:SF40">
    <property type="entry name" value="LD47995P-RELATED"/>
    <property type="match status" value="1"/>
</dbReference>
<comment type="similarity">
    <text evidence="2">Belongs to the sodium:solute symporter (SSF) (TC 2.A.21) family.</text>
</comment>
<keyword evidence="4" id="KW-1003">Cell membrane</keyword>
<keyword evidence="6 11" id="KW-1133">Transmembrane helix</keyword>
<proteinExistence type="inferred from homology"/>
<evidence type="ECO:0000256" key="7">
    <source>
        <dbReference type="ARBA" id="ARBA00023053"/>
    </source>
</evidence>
<feature type="transmembrane region" description="Helical" evidence="11">
    <location>
        <begin position="21"/>
        <end position="40"/>
    </location>
</feature>
<dbReference type="Gene3D" id="1.20.1730.10">
    <property type="entry name" value="Sodium/glucose cotransporter"/>
    <property type="match status" value="1"/>
</dbReference>
<organism evidence="12">
    <name type="scientific">marine sediment metagenome</name>
    <dbReference type="NCBI Taxonomy" id="412755"/>
    <lineage>
        <taxon>unclassified sequences</taxon>
        <taxon>metagenomes</taxon>
        <taxon>ecological metagenomes</taxon>
    </lineage>
</organism>
<evidence type="ECO:0000256" key="9">
    <source>
        <dbReference type="ARBA" id="ARBA00023136"/>
    </source>
</evidence>
<comment type="caution">
    <text evidence="12">The sequence shown here is derived from an EMBL/GenBank/DDBJ whole genome shotgun (WGS) entry which is preliminary data.</text>
</comment>
<sequence>ESRLGLTVRMMGSSIFLLLRLLWMAVIVYATAGTVLVPLMGLDASATPYVCAAMGLITVIYTSMGGLKAVVFTDVVQTVILFGGAVLAVVLISIFSAQNLGGAFAWWPSEWASHWQAPSFTFDPFVRISAPVIMLAMYTWYICTNCSDQMAIQRFLATRDTKAARKVILVSLMTDICVAVFLNILGLALLGFFMAQPHLLGDEQMIMANADQLFPRFIAIGLPVGVSGLVVAGLLAAAMSSLSSG</sequence>
<feature type="transmembrane region" description="Helical" evidence="11">
    <location>
        <begin position="46"/>
        <end position="67"/>
    </location>
</feature>
<gene>
    <name evidence="12" type="ORF">S01H1_70519</name>
</gene>
<dbReference type="InterPro" id="IPR001734">
    <property type="entry name" value="Na/solute_symporter"/>
</dbReference>
<evidence type="ECO:0000256" key="8">
    <source>
        <dbReference type="ARBA" id="ARBA00023065"/>
    </source>
</evidence>
<dbReference type="InterPro" id="IPR051163">
    <property type="entry name" value="Sodium:Solute_Symporter_SSF"/>
</dbReference>
<dbReference type="AlphaFoldDB" id="X0YBG7"/>
<dbReference type="GO" id="GO:0005886">
    <property type="term" value="C:plasma membrane"/>
    <property type="evidence" value="ECO:0007669"/>
    <property type="project" value="UniProtKB-SubCell"/>
</dbReference>
<feature type="non-terminal residue" evidence="12">
    <location>
        <position position="1"/>
    </location>
</feature>
<keyword evidence="8" id="KW-0406">Ion transport</keyword>
<dbReference type="GO" id="GO:0006814">
    <property type="term" value="P:sodium ion transport"/>
    <property type="evidence" value="ECO:0007669"/>
    <property type="project" value="UniProtKB-KW"/>
</dbReference>
<evidence type="ECO:0000313" key="12">
    <source>
        <dbReference type="EMBL" id="GAG34191.1"/>
    </source>
</evidence>
<evidence type="ECO:0000256" key="10">
    <source>
        <dbReference type="ARBA" id="ARBA00023201"/>
    </source>
</evidence>
<evidence type="ECO:0000256" key="3">
    <source>
        <dbReference type="ARBA" id="ARBA00022448"/>
    </source>
</evidence>
<keyword evidence="3" id="KW-0813">Transport</keyword>
<reference evidence="12" key="1">
    <citation type="journal article" date="2014" name="Front. Microbiol.">
        <title>High frequency of phylogenetically diverse reductive dehalogenase-homologous genes in deep subseafloor sedimentary metagenomes.</title>
        <authorList>
            <person name="Kawai M."/>
            <person name="Futagami T."/>
            <person name="Toyoda A."/>
            <person name="Takaki Y."/>
            <person name="Nishi S."/>
            <person name="Hori S."/>
            <person name="Arai W."/>
            <person name="Tsubouchi T."/>
            <person name="Morono Y."/>
            <person name="Uchiyama I."/>
            <person name="Ito T."/>
            <person name="Fujiyama A."/>
            <person name="Inagaki F."/>
            <person name="Takami H."/>
        </authorList>
    </citation>
    <scope>NUCLEOTIDE SEQUENCE</scope>
    <source>
        <strain evidence="12">Expedition CK06-06</strain>
    </source>
</reference>
<evidence type="ECO:0000256" key="5">
    <source>
        <dbReference type="ARBA" id="ARBA00022692"/>
    </source>
</evidence>
<protein>
    <submittedName>
        <fullName evidence="12">Uncharacterized protein</fullName>
    </submittedName>
</protein>
<dbReference type="InterPro" id="IPR038377">
    <property type="entry name" value="Na/Glc_symporter_sf"/>
</dbReference>
<dbReference type="EMBL" id="BARS01046902">
    <property type="protein sequence ID" value="GAG34191.1"/>
    <property type="molecule type" value="Genomic_DNA"/>
</dbReference>
<keyword evidence="10" id="KW-0739">Sodium transport</keyword>
<feature type="transmembrane region" description="Helical" evidence="11">
    <location>
        <begin position="167"/>
        <end position="193"/>
    </location>
</feature>
<name>X0YBG7_9ZZZZ</name>
<evidence type="ECO:0000256" key="4">
    <source>
        <dbReference type="ARBA" id="ARBA00022475"/>
    </source>
</evidence>
<evidence type="ECO:0000256" key="1">
    <source>
        <dbReference type="ARBA" id="ARBA00004651"/>
    </source>
</evidence>
<dbReference type="PROSITE" id="PS50283">
    <property type="entry name" value="NA_SOLUT_SYMP_3"/>
    <property type="match status" value="1"/>
</dbReference>
<accession>X0YBG7</accession>
<keyword evidence="9 11" id="KW-0472">Membrane</keyword>
<dbReference type="Pfam" id="PF00474">
    <property type="entry name" value="SSF"/>
    <property type="match status" value="1"/>
</dbReference>
<evidence type="ECO:0000256" key="6">
    <source>
        <dbReference type="ARBA" id="ARBA00022989"/>
    </source>
</evidence>
<keyword evidence="5 11" id="KW-0812">Transmembrane</keyword>
<dbReference type="GO" id="GO:0015293">
    <property type="term" value="F:symporter activity"/>
    <property type="evidence" value="ECO:0007669"/>
    <property type="project" value="TreeGrafter"/>
</dbReference>
<evidence type="ECO:0000256" key="2">
    <source>
        <dbReference type="ARBA" id="ARBA00006434"/>
    </source>
</evidence>
<feature type="transmembrane region" description="Helical" evidence="11">
    <location>
        <begin position="213"/>
        <end position="238"/>
    </location>
</feature>
<feature type="transmembrane region" description="Helical" evidence="11">
    <location>
        <begin position="79"/>
        <end position="108"/>
    </location>
</feature>